<keyword evidence="1" id="KW-0175">Coiled coil</keyword>
<comment type="caution">
    <text evidence="3">The sequence shown here is derived from an EMBL/GenBank/DDBJ whole genome shotgun (WGS) entry which is preliminary data.</text>
</comment>
<evidence type="ECO:0000313" key="3">
    <source>
        <dbReference type="EMBL" id="CAI2370290.1"/>
    </source>
</evidence>
<evidence type="ECO:0000313" key="4">
    <source>
        <dbReference type="Proteomes" id="UP001295684"/>
    </source>
</evidence>
<feature type="coiled-coil region" evidence="1">
    <location>
        <begin position="227"/>
        <end position="275"/>
    </location>
</feature>
<keyword evidence="4" id="KW-1185">Reference proteome</keyword>
<gene>
    <name evidence="3" type="ORF">ECRASSUSDP1_LOCUS11600</name>
</gene>
<evidence type="ECO:0000256" key="2">
    <source>
        <dbReference type="SAM" id="MobiDB-lite"/>
    </source>
</evidence>
<dbReference type="EMBL" id="CAMPGE010011459">
    <property type="protein sequence ID" value="CAI2370290.1"/>
    <property type="molecule type" value="Genomic_DNA"/>
</dbReference>
<name>A0AAD1USB6_EUPCR</name>
<accession>A0AAD1USB6</accession>
<reference evidence="3" key="1">
    <citation type="submission" date="2023-07" db="EMBL/GenBank/DDBJ databases">
        <authorList>
            <consortium name="AG Swart"/>
            <person name="Singh M."/>
            <person name="Singh A."/>
            <person name="Seah K."/>
            <person name="Emmerich C."/>
        </authorList>
    </citation>
    <scope>NUCLEOTIDE SEQUENCE</scope>
    <source>
        <strain evidence="3">DP1</strain>
    </source>
</reference>
<feature type="region of interest" description="Disordered" evidence="2">
    <location>
        <begin position="16"/>
        <end position="36"/>
    </location>
</feature>
<feature type="compositionally biased region" description="Basic and acidic residues" evidence="2">
    <location>
        <begin position="16"/>
        <end position="27"/>
    </location>
</feature>
<evidence type="ECO:0000256" key="1">
    <source>
        <dbReference type="SAM" id="Coils"/>
    </source>
</evidence>
<sequence>MRLSLRVPPKYELFDAEDRGAGDDKENVNQVNSPQNYRSSPYINEVIDYPSTPLETLAQESIEIKENIETQYSNAKRCLLQVQNEGTEVSMSIFNDLENLKKENSDRVKHLEDLLAELEEITGGTSFIFEQLDSKVKRIQHLESYLLNMESQMRSKGDKMYAEICKKRKANAEIRLEMDQLSIEISKLKHKMDTNKSDIKKSQLNTNEVAHQITQKDDHIKTLSKEIFEISERLDEATQIIARLKKKNKKREKAINSMSSKADKLMKEYIETKEKAFHDKNCRILNQREINLTVGSRMVDLLLSKIYNRQMKVSLNSIKNFISFDKEFFEMTQRMIRMVERKNLDKLREYFETWKKKKLKNTEIKQLIQPLKKSMNNDRERECRDILQMDVLYSKAKSRSCNMLIGVKLASILTKRSQCNLQISFGKWKSSCERFRKQKLSLKNLLTQKNLKLLFYGFKSLSEACNLSKNHTVYCSITSRSLYLQSIFSSLVLATKEKKFANESLKLRAFHSLISYCKFQKSIRTNEKFLDRNISSSEPSTGWTNLQRDRLRCALNTLKAQIMHEKLEVKRNDQTTFKKEAQVNSLILKVNRERVSKVSDIVETAFRKRVMSYYQHWYCVTSERACRHKALTRILLISSKRTTQRAFHTWRTNLVLATRNNLNNSIEANDKDNIEMIDKCRKFVKGIDHDILSNKAKATFKILKFSKIRQKKMYQVYLNKWRMKIQRSQRVKNAFISLHLLNNKLYLKDAFMRYKNTIKEQRKSEVIEARLNFMISSIDNRQKSRVFQALSTHVVSMKGRKENLLRIVQNSSTKKVKIAFSLWKTVYLKSCQVKLQSERDVVSFCEKQLEDKKADYKYEIKKLDIGTSRLKDQLNLKGKHVLMNALERCIRANKASAFSTWKESTIKLNISVKTLLYLFKKKQSCLCQQALTSWKNHIELTKIELYCRRVDQNIKGRHSENNLDHIDLHSQTPIKSGEKYIKNLELQKAHFMKKSHSVVKLKKSQKSGSTVIASQRIIFDGLKFLSSSKRKGIRKLEQFWDKKTTEKALFLINSVSSIKHFVARRKYALTKTVRILYISSLKQAFSSWRGTILLKHSSLAFYSHKEHHKHTQNTHAHIHSLQTSLSATSQHSKTHLTLFKIFKSLHSACLHSKLQKSALKSLLHSKHTQILQQVFKAFHLNYTVAAAHSLKEQRIKDFIRSNSKRKVLQSFRTNLDRTKELAKMLTRVSKKEQNKEKAKALRLLDSFGVSRMASEYLQKGRAARSIVQWIRCFRKRKLAEHFGEIKEEGYQRFVRRKSLGRLLNRLPRTRLQASFATWKILVKSTHLENQVSLYGRKAIDNYNCNQDLHSIINFAYENAGFKENTGDIITEALKKGQSRVQMLTTRPIFLIKSRMNNDKQYLKILIFQKWKEWLHTKKAWKYHIQMCDARLKNHQTGQKRLYSAFQQWKTLFERKNQKLGKISYHNLQERSIQTSNLTQSTKMVNKRQDETIYELEHQNKILIGNTISGQKMALLTFQDKYSTVQKRLAKKHDNTRERVTKAFKTWARYTKSLKTAFKQEELKKNMELIVKLRLQIKEYDMSNQELIMENDELRTTSMEGIALAEVWKELSEKIKILCVDLQSKQAVVDSLQSQNSEMAVDLYQRENY</sequence>
<protein>
    <submittedName>
        <fullName evidence="3">Uncharacterized protein</fullName>
    </submittedName>
</protein>
<dbReference type="Proteomes" id="UP001295684">
    <property type="component" value="Unassembled WGS sequence"/>
</dbReference>
<proteinExistence type="predicted"/>
<organism evidence="3 4">
    <name type="scientific">Euplotes crassus</name>
    <dbReference type="NCBI Taxonomy" id="5936"/>
    <lineage>
        <taxon>Eukaryota</taxon>
        <taxon>Sar</taxon>
        <taxon>Alveolata</taxon>
        <taxon>Ciliophora</taxon>
        <taxon>Intramacronucleata</taxon>
        <taxon>Spirotrichea</taxon>
        <taxon>Hypotrichia</taxon>
        <taxon>Euplotida</taxon>
        <taxon>Euplotidae</taxon>
        <taxon>Moneuplotes</taxon>
    </lineage>
</organism>
<feature type="coiled-coil region" evidence="1">
    <location>
        <begin position="65"/>
        <end position="121"/>
    </location>
</feature>